<protein>
    <submittedName>
        <fullName evidence="8">TM2 domain-containing membrane protein YozV</fullName>
    </submittedName>
</protein>
<dbReference type="EMBL" id="FOCG01000001">
    <property type="protein sequence ID" value="SEM64790.1"/>
    <property type="molecule type" value="Genomic_DNA"/>
</dbReference>
<accession>A0A1H8A254</accession>
<evidence type="ECO:0000259" key="6">
    <source>
        <dbReference type="Pfam" id="PF05154"/>
    </source>
</evidence>
<evidence type="ECO:0000259" key="7">
    <source>
        <dbReference type="Pfam" id="PF12773"/>
    </source>
</evidence>
<keyword evidence="9" id="KW-1185">Reference proteome</keyword>
<evidence type="ECO:0000256" key="5">
    <source>
        <dbReference type="SAM" id="Phobius"/>
    </source>
</evidence>
<dbReference type="Pfam" id="PF05154">
    <property type="entry name" value="TM2"/>
    <property type="match status" value="1"/>
</dbReference>
<dbReference type="InterPro" id="IPR025874">
    <property type="entry name" value="DZR"/>
</dbReference>
<dbReference type="InterPro" id="IPR007829">
    <property type="entry name" value="TM2"/>
</dbReference>
<comment type="subcellular location">
    <subcellularLocation>
        <location evidence="1">Membrane</location>
        <topology evidence="1">Multi-pass membrane protein</topology>
    </subcellularLocation>
</comment>
<feature type="transmembrane region" description="Helical" evidence="5">
    <location>
        <begin position="97"/>
        <end position="124"/>
    </location>
</feature>
<reference evidence="8 9" key="1">
    <citation type="submission" date="2016-10" db="EMBL/GenBank/DDBJ databases">
        <authorList>
            <person name="de Groot N.N."/>
        </authorList>
    </citation>
    <scope>NUCLEOTIDE SEQUENCE [LARGE SCALE GENOMIC DNA]</scope>
    <source>
        <strain evidence="8 9">CGMCC 1.5070</strain>
    </source>
</reference>
<organism evidence="8 9">
    <name type="scientific">Hydrogenoanaerobacterium saccharovorans</name>
    <dbReference type="NCBI Taxonomy" id="474960"/>
    <lineage>
        <taxon>Bacteria</taxon>
        <taxon>Bacillati</taxon>
        <taxon>Bacillota</taxon>
        <taxon>Clostridia</taxon>
        <taxon>Eubacteriales</taxon>
        <taxon>Oscillospiraceae</taxon>
        <taxon>Hydrogenoanaerobacterium</taxon>
    </lineage>
</organism>
<sequence length="145" mass="15154">MFCRNCGAELLQNANICTQCGVPAGQGRHFCPNCDAPTDELAVVCIKCGCSLKHYYNSYTVNGVQVQRKSKLAAGLLGIFVGAFGIHNFYLGYTDRGIVQLLLGTVGSLACGIGPVVSAVWGLVEGIQILTGSINTDANGVPLGD</sequence>
<dbReference type="OrthoDB" id="9816361at2"/>
<evidence type="ECO:0000256" key="3">
    <source>
        <dbReference type="ARBA" id="ARBA00022989"/>
    </source>
</evidence>
<keyword evidence="3 5" id="KW-1133">Transmembrane helix</keyword>
<evidence type="ECO:0000313" key="8">
    <source>
        <dbReference type="EMBL" id="SEM64790.1"/>
    </source>
</evidence>
<evidence type="ECO:0000256" key="1">
    <source>
        <dbReference type="ARBA" id="ARBA00004141"/>
    </source>
</evidence>
<evidence type="ECO:0000256" key="4">
    <source>
        <dbReference type="ARBA" id="ARBA00023136"/>
    </source>
</evidence>
<dbReference type="AlphaFoldDB" id="A0A1H8A254"/>
<dbReference type="STRING" id="474960.SAMN05216180_1065"/>
<gene>
    <name evidence="8" type="ORF">SAMN05216180_1065</name>
</gene>
<keyword evidence="4 5" id="KW-0472">Membrane</keyword>
<dbReference type="GO" id="GO:0016020">
    <property type="term" value="C:membrane"/>
    <property type="evidence" value="ECO:0007669"/>
    <property type="project" value="UniProtKB-SubCell"/>
</dbReference>
<feature type="domain" description="DZANK-type" evidence="7">
    <location>
        <begin position="3"/>
        <end position="49"/>
    </location>
</feature>
<feature type="transmembrane region" description="Helical" evidence="5">
    <location>
        <begin position="72"/>
        <end position="91"/>
    </location>
</feature>
<proteinExistence type="predicted"/>
<evidence type="ECO:0000256" key="2">
    <source>
        <dbReference type="ARBA" id="ARBA00022692"/>
    </source>
</evidence>
<dbReference type="Pfam" id="PF12773">
    <property type="entry name" value="DZR"/>
    <property type="match status" value="1"/>
</dbReference>
<feature type="domain" description="TM2" evidence="6">
    <location>
        <begin position="67"/>
        <end position="118"/>
    </location>
</feature>
<name>A0A1H8A254_9FIRM</name>
<evidence type="ECO:0000313" key="9">
    <source>
        <dbReference type="Proteomes" id="UP000199158"/>
    </source>
</evidence>
<dbReference type="Proteomes" id="UP000199158">
    <property type="component" value="Unassembled WGS sequence"/>
</dbReference>
<dbReference type="RefSeq" id="WP_092752362.1">
    <property type="nucleotide sequence ID" value="NZ_FOCG01000001.1"/>
</dbReference>
<keyword evidence="2 5" id="KW-0812">Transmembrane</keyword>